<name>A0A9D4CNP9_DREPO</name>
<evidence type="ECO:0000313" key="1">
    <source>
        <dbReference type="EMBL" id="KAH3727673.1"/>
    </source>
</evidence>
<proteinExistence type="predicted"/>
<keyword evidence="2" id="KW-1185">Reference proteome</keyword>
<dbReference type="EMBL" id="JAIWYP010000012">
    <property type="protein sequence ID" value="KAH3727673.1"/>
    <property type="molecule type" value="Genomic_DNA"/>
</dbReference>
<accession>A0A9D4CNP9</accession>
<dbReference type="AlphaFoldDB" id="A0A9D4CNP9"/>
<comment type="caution">
    <text evidence="1">The sequence shown here is derived from an EMBL/GenBank/DDBJ whole genome shotgun (WGS) entry which is preliminary data.</text>
</comment>
<reference evidence="1" key="1">
    <citation type="journal article" date="2019" name="bioRxiv">
        <title>The Genome of the Zebra Mussel, Dreissena polymorpha: A Resource for Invasive Species Research.</title>
        <authorList>
            <person name="McCartney M.A."/>
            <person name="Auch B."/>
            <person name="Kono T."/>
            <person name="Mallez S."/>
            <person name="Zhang Y."/>
            <person name="Obille A."/>
            <person name="Becker A."/>
            <person name="Abrahante J.E."/>
            <person name="Garbe J."/>
            <person name="Badalamenti J.P."/>
            <person name="Herman A."/>
            <person name="Mangelson H."/>
            <person name="Liachko I."/>
            <person name="Sullivan S."/>
            <person name="Sone E.D."/>
            <person name="Koren S."/>
            <person name="Silverstein K.A.T."/>
            <person name="Beckman K.B."/>
            <person name="Gohl D.M."/>
        </authorList>
    </citation>
    <scope>NUCLEOTIDE SEQUENCE</scope>
    <source>
        <strain evidence="1">Duluth1</strain>
        <tissue evidence="1">Whole animal</tissue>
    </source>
</reference>
<protein>
    <submittedName>
        <fullName evidence="1">Uncharacterized protein</fullName>
    </submittedName>
</protein>
<sequence length="91" mass="11063">MNVHNTRDIRRRRRRSYDCRPRNRVWKKRFETRMCVDNHVWVERQGRQRIGIGSDHFWRSCDADIVCMISRRVVAEQEVARDVQVQAAISH</sequence>
<organism evidence="1 2">
    <name type="scientific">Dreissena polymorpha</name>
    <name type="common">Zebra mussel</name>
    <name type="synonym">Mytilus polymorpha</name>
    <dbReference type="NCBI Taxonomy" id="45954"/>
    <lineage>
        <taxon>Eukaryota</taxon>
        <taxon>Metazoa</taxon>
        <taxon>Spiralia</taxon>
        <taxon>Lophotrochozoa</taxon>
        <taxon>Mollusca</taxon>
        <taxon>Bivalvia</taxon>
        <taxon>Autobranchia</taxon>
        <taxon>Heteroconchia</taxon>
        <taxon>Euheterodonta</taxon>
        <taxon>Imparidentia</taxon>
        <taxon>Neoheterodontei</taxon>
        <taxon>Myida</taxon>
        <taxon>Dreissenoidea</taxon>
        <taxon>Dreissenidae</taxon>
        <taxon>Dreissena</taxon>
    </lineage>
</organism>
<reference evidence="1" key="2">
    <citation type="submission" date="2020-11" db="EMBL/GenBank/DDBJ databases">
        <authorList>
            <person name="McCartney M.A."/>
            <person name="Auch B."/>
            <person name="Kono T."/>
            <person name="Mallez S."/>
            <person name="Becker A."/>
            <person name="Gohl D.M."/>
            <person name="Silverstein K.A.T."/>
            <person name="Koren S."/>
            <person name="Bechman K.B."/>
            <person name="Herman A."/>
            <person name="Abrahante J.E."/>
            <person name="Garbe J."/>
        </authorList>
    </citation>
    <scope>NUCLEOTIDE SEQUENCE</scope>
    <source>
        <strain evidence="1">Duluth1</strain>
        <tissue evidence="1">Whole animal</tissue>
    </source>
</reference>
<evidence type="ECO:0000313" key="2">
    <source>
        <dbReference type="Proteomes" id="UP000828390"/>
    </source>
</evidence>
<dbReference type="Proteomes" id="UP000828390">
    <property type="component" value="Unassembled WGS sequence"/>
</dbReference>
<gene>
    <name evidence="1" type="ORF">DPMN_053615</name>
</gene>